<comment type="caution">
    <text evidence="2">The sequence shown here is derived from an EMBL/GenBank/DDBJ whole genome shotgun (WGS) entry which is preliminary data.</text>
</comment>
<evidence type="ECO:0000313" key="3">
    <source>
        <dbReference type="Proteomes" id="UP000632774"/>
    </source>
</evidence>
<feature type="region of interest" description="Disordered" evidence="1">
    <location>
        <begin position="39"/>
        <end position="67"/>
    </location>
</feature>
<dbReference type="RefSeq" id="WP_194104446.1">
    <property type="nucleotide sequence ID" value="NZ_JADFFM010000001.1"/>
</dbReference>
<accession>A0ABR9XCA6</accession>
<keyword evidence="3" id="KW-1185">Reference proteome</keyword>
<feature type="compositionally biased region" description="Polar residues" evidence="1">
    <location>
        <begin position="57"/>
        <end position="67"/>
    </location>
</feature>
<gene>
    <name evidence="2" type="ORF">IRJ18_01555</name>
</gene>
<protein>
    <submittedName>
        <fullName evidence="2">Uncharacterized protein</fullName>
    </submittedName>
</protein>
<name>A0ABR9XCA6_9SPHI</name>
<proteinExistence type="predicted"/>
<reference evidence="2 3" key="1">
    <citation type="submission" date="2020-10" db="EMBL/GenBank/DDBJ databases">
        <title>Mucilaginibacter mali sp. nov., isolated from rhizosphere soil of apple orchard.</title>
        <authorList>
            <person name="Lee J.-S."/>
            <person name="Kim H.S."/>
            <person name="Kim J.-S."/>
        </authorList>
    </citation>
    <scope>NUCLEOTIDE SEQUENCE [LARGE SCALE GENOMIC DNA]</scope>
    <source>
        <strain evidence="2 3">KCTC 23157</strain>
    </source>
</reference>
<dbReference type="EMBL" id="JADFFM010000001">
    <property type="protein sequence ID" value="MBE9665027.1"/>
    <property type="molecule type" value="Genomic_DNA"/>
</dbReference>
<feature type="compositionally biased region" description="Polar residues" evidence="1">
    <location>
        <begin position="39"/>
        <end position="50"/>
    </location>
</feature>
<organism evidence="2 3">
    <name type="scientific">Mucilaginibacter boryungensis</name>
    <dbReference type="NCBI Taxonomy" id="768480"/>
    <lineage>
        <taxon>Bacteria</taxon>
        <taxon>Pseudomonadati</taxon>
        <taxon>Bacteroidota</taxon>
        <taxon>Sphingobacteriia</taxon>
        <taxon>Sphingobacteriales</taxon>
        <taxon>Sphingobacteriaceae</taxon>
        <taxon>Mucilaginibacter</taxon>
    </lineage>
</organism>
<dbReference type="Proteomes" id="UP000632774">
    <property type="component" value="Unassembled WGS sequence"/>
</dbReference>
<evidence type="ECO:0000256" key="1">
    <source>
        <dbReference type="SAM" id="MobiDB-lite"/>
    </source>
</evidence>
<evidence type="ECO:0000313" key="2">
    <source>
        <dbReference type="EMBL" id="MBE9665027.1"/>
    </source>
</evidence>
<sequence>MHKHPLDPSKDLDIQFLQPAVTKKMVNEHWNAILLQLGEDNSANPKNNGTEIKDDSQANNPNGLNPL</sequence>